<dbReference type="InterPro" id="IPR016155">
    <property type="entry name" value="Mopterin_synth/thiamin_S_b"/>
</dbReference>
<dbReference type="InterPro" id="IPR003749">
    <property type="entry name" value="ThiS/MoaD-like"/>
</dbReference>
<sequence>MKSINIRIEAFGAIEKQLPQELDFYCEPNATVAEILELIVKAYPQSEHMLERCACAMGEDIISRHHHLTQNSTVVLLSPVAGG</sequence>
<dbReference type="Pfam" id="PF02597">
    <property type="entry name" value="ThiS"/>
    <property type="match status" value="1"/>
</dbReference>
<reference evidence="1 2" key="1">
    <citation type="submission" date="2018-09" db="EMBL/GenBank/DDBJ databases">
        <title>The draft genome of Acinetobacter sp. strains.</title>
        <authorList>
            <person name="Qin J."/>
            <person name="Feng Y."/>
            <person name="Zong Z."/>
        </authorList>
    </citation>
    <scope>NUCLEOTIDE SEQUENCE [LARGE SCALE GENOMIC DNA]</scope>
    <source>
        <strain evidence="1 2">WCHAc060005</strain>
    </source>
</reference>
<keyword evidence="2" id="KW-1185">Reference proteome</keyword>
<dbReference type="InterPro" id="IPR012675">
    <property type="entry name" value="Beta-grasp_dom_sf"/>
</dbReference>
<dbReference type="Gene3D" id="3.10.20.30">
    <property type="match status" value="1"/>
</dbReference>
<name>A0ABX9TXY5_9GAMM</name>
<dbReference type="SUPFAM" id="SSF54285">
    <property type="entry name" value="MoaD/ThiS"/>
    <property type="match status" value="1"/>
</dbReference>
<dbReference type="EMBL" id="RCHC01000004">
    <property type="protein sequence ID" value="RLL23161.1"/>
    <property type="molecule type" value="Genomic_DNA"/>
</dbReference>
<organism evidence="1 2">
    <name type="scientific">Acinetobacter chengduensis</name>
    <dbReference type="NCBI Taxonomy" id="2420890"/>
    <lineage>
        <taxon>Bacteria</taxon>
        <taxon>Pseudomonadati</taxon>
        <taxon>Pseudomonadota</taxon>
        <taxon>Gammaproteobacteria</taxon>
        <taxon>Moraxellales</taxon>
        <taxon>Moraxellaceae</taxon>
        <taxon>Acinetobacter</taxon>
    </lineage>
</organism>
<accession>A0ABX9TXY5</accession>
<gene>
    <name evidence="1" type="ORF">D9K81_05250</name>
</gene>
<dbReference type="RefSeq" id="WP_120374122.1">
    <property type="nucleotide sequence ID" value="NZ_RCHC01000004.1"/>
</dbReference>
<comment type="caution">
    <text evidence="1">The sequence shown here is derived from an EMBL/GenBank/DDBJ whole genome shotgun (WGS) entry which is preliminary data.</text>
</comment>
<protein>
    <submittedName>
        <fullName evidence="1">MoaD/ThiS family protein</fullName>
    </submittedName>
</protein>
<evidence type="ECO:0000313" key="1">
    <source>
        <dbReference type="EMBL" id="RLL23161.1"/>
    </source>
</evidence>
<evidence type="ECO:0000313" key="2">
    <source>
        <dbReference type="Proteomes" id="UP000280271"/>
    </source>
</evidence>
<dbReference type="CDD" id="cd17040">
    <property type="entry name" value="Ubl_MoaD_like"/>
    <property type="match status" value="1"/>
</dbReference>
<dbReference type="Proteomes" id="UP000280271">
    <property type="component" value="Unassembled WGS sequence"/>
</dbReference>
<proteinExistence type="predicted"/>